<evidence type="ECO:0000313" key="2">
    <source>
        <dbReference type="EMBL" id="OQX16507.1"/>
    </source>
</evidence>
<evidence type="ECO:0000313" key="3">
    <source>
        <dbReference type="Proteomes" id="UP000192491"/>
    </source>
</evidence>
<evidence type="ECO:0000256" key="1">
    <source>
        <dbReference type="SAM" id="SignalP"/>
    </source>
</evidence>
<dbReference type="EMBL" id="MTEJ01000004">
    <property type="protein sequence ID" value="OQX16507.1"/>
    <property type="molecule type" value="Genomic_DNA"/>
</dbReference>
<comment type="caution">
    <text evidence="2">The sequence shown here is derived from an EMBL/GenBank/DDBJ whole genome shotgun (WGS) entry which is preliminary data.</text>
</comment>
<feature type="signal peptide" evidence="1">
    <location>
        <begin position="1"/>
        <end position="18"/>
    </location>
</feature>
<gene>
    <name evidence="2" type="ORF">BWK73_03675</name>
</gene>
<dbReference type="Pfam" id="PF19671">
    <property type="entry name" value="DUF6174"/>
    <property type="match status" value="1"/>
</dbReference>
<feature type="chain" id="PRO_5012485799" evidence="1">
    <location>
        <begin position="19"/>
        <end position="176"/>
    </location>
</feature>
<dbReference type="InterPro" id="IPR046172">
    <property type="entry name" value="DUF6174"/>
</dbReference>
<reference evidence="2 3" key="1">
    <citation type="submission" date="2017-01" db="EMBL/GenBank/DDBJ databases">
        <title>Novel large sulfur bacteria in the metagenomes of groundwater-fed chemosynthetic microbial mats in the Lake Huron basin.</title>
        <authorList>
            <person name="Sharrar A.M."/>
            <person name="Flood B.E."/>
            <person name="Bailey J.V."/>
            <person name="Jones D.S."/>
            <person name="Biddanda B."/>
            <person name="Ruberg S.A."/>
            <person name="Marcus D.N."/>
            <person name="Dick G.J."/>
        </authorList>
    </citation>
    <scope>NUCLEOTIDE SEQUENCE [LARGE SCALE GENOMIC DNA]</scope>
    <source>
        <strain evidence="2">A8</strain>
    </source>
</reference>
<sequence length="176" mass="19437">MKLLIAALLTAASLSICAAPSVIAGDKPVSPTKPIVKNPLAEADRQLKAAEAKWKKKRPEHYSYTLQRSCFCAPDYRKPIEIRVFRGKVQQASLLPEGTPLPAERKAEALPVEGLFRMIREAIVNKSASVTVKYNATYGYPTSISIDRDQMMADEEVYLSASNFKIASGLKPKQQK</sequence>
<keyword evidence="1" id="KW-0732">Signal</keyword>
<dbReference type="AlphaFoldDB" id="A0A1Y1QY94"/>
<proteinExistence type="predicted"/>
<protein>
    <submittedName>
        <fullName evidence="2">Uncharacterized protein</fullName>
    </submittedName>
</protein>
<dbReference type="Proteomes" id="UP000192491">
    <property type="component" value="Unassembled WGS sequence"/>
</dbReference>
<organism evidence="2 3">
    <name type="scientific">Thiothrix lacustris</name>
    <dbReference type="NCBI Taxonomy" id="525917"/>
    <lineage>
        <taxon>Bacteria</taxon>
        <taxon>Pseudomonadati</taxon>
        <taxon>Pseudomonadota</taxon>
        <taxon>Gammaproteobacteria</taxon>
        <taxon>Thiotrichales</taxon>
        <taxon>Thiotrichaceae</taxon>
        <taxon>Thiothrix</taxon>
    </lineage>
</organism>
<accession>A0A1Y1QY94</accession>
<name>A0A1Y1QY94_9GAMM</name>